<feature type="compositionally biased region" description="Polar residues" evidence="1">
    <location>
        <begin position="628"/>
        <end position="646"/>
    </location>
</feature>
<feature type="region of interest" description="Disordered" evidence="1">
    <location>
        <begin position="628"/>
        <end position="651"/>
    </location>
</feature>
<feature type="region of interest" description="Disordered" evidence="1">
    <location>
        <begin position="213"/>
        <end position="240"/>
    </location>
</feature>
<dbReference type="EMBL" id="OA884108">
    <property type="protein sequence ID" value="CAD7280305.1"/>
    <property type="molecule type" value="Genomic_DNA"/>
</dbReference>
<dbReference type="EMBL" id="CAJPEX010002071">
    <property type="protein sequence ID" value="CAG0920457.1"/>
    <property type="molecule type" value="Genomic_DNA"/>
</dbReference>
<feature type="region of interest" description="Disordered" evidence="1">
    <location>
        <begin position="1192"/>
        <end position="1211"/>
    </location>
</feature>
<feature type="region of interest" description="Disordered" evidence="1">
    <location>
        <begin position="268"/>
        <end position="289"/>
    </location>
</feature>
<dbReference type="AlphaFoldDB" id="A0A7R9GF60"/>
<feature type="region of interest" description="Disordered" evidence="1">
    <location>
        <begin position="768"/>
        <end position="789"/>
    </location>
</feature>
<proteinExistence type="predicted"/>
<protein>
    <submittedName>
        <fullName evidence="2">Uncharacterized protein</fullName>
    </submittedName>
</protein>
<evidence type="ECO:0000313" key="2">
    <source>
        <dbReference type="EMBL" id="CAD7280305.1"/>
    </source>
</evidence>
<feature type="compositionally biased region" description="Basic and acidic residues" evidence="1">
    <location>
        <begin position="1101"/>
        <end position="1129"/>
    </location>
</feature>
<name>A0A7R9GF60_9CRUS</name>
<evidence type="ECO:0000256" key="1">
    <source>
        <dbReference type="SAM" id="MobiDB-lite"/>
    </source>
</evidence>
<feature type="compositionally biased region" description="Polar residues" evidence="1">
    <location>
        <begin position="774"/>
        <end position="787"/>
    </location>
</feature>
<keyword evidence="3" id="KW-1185">Reference proteome</keyword>
<gene>
    <name evidence="2" type="ORF">NMOB1V02_LOCUS7965</name>
</gene>
<feature type="compositionally biased region" description="Polar residues" evidence="1">
    <location>
        <begin position="567"/>
        <end position="576"/>
    </location>
</feature>
<feature type="compositionally biased region" description="Pro residues" evidence="1">
    <location>
        <begin position="44"/>
        <end position="57"/>
    </location>
</feature>
<feature type="region of interest" description="Disordered" evidence="1">
    <location>
        <begin position="557"/>
        <end position="576"/>
    </location>
</feature>
<feature type="region of interest" description="Disordered" evidence="1">
    <location>
        <begin position="444"/>
        <end position="465"/>
    </location>
</feature>
<sequence length="1211" mass="137235">MSVLRGENDMEVPFTGPPTGIILVLVVETANLRQAVTSGHTSRPSPPPPPPPAPPGNPTTIQKHHSPPENPVEIPSLVIRKHSIRDIIDSQPRLHSKRLRSPASGIAEMGIFHRGFDDAGSSDQGLKASLFWVECRGHEDCEAGFLCVQDSNPGEEGFRRSWCRKCDGLREYLTWGGLDRCSSITQVYPTRTQPTEPQKIGTLVRRAYSPEKRRIRRPASPPPHVIRKRQVPQNPDDTNRPLVMVELDKSTEKARELIDRLLNVVPAETGSQNNRDNGKTGFGHHGSESLRGEIGQLRRLAMRRRRNLFETQLENLNKAKRMVAQRVTQQQPGAVMYNTALPGNLQLDALQSQFQQVETVEKKNAILERLMSDALHPDNIADGITKIRRFVEALKSELWLLPPSPMRTALRDVGASILGSLPTPKDLPTNENFDSFQWKTNVPTLRNSGDITPSQQQANMRISRTTTTSQDWQKYKLDQAYKVKTELDKLQDLDMNQQKSMLQRQIDALATLKIILQGYDDDSTYGHPSIREAYHDAKQQTHVKREPDSFMEEFNDSYPVRSRSRRSITQTGEPSPTVQETILNLLHEIEKKPKVPREIPKTPEKKEKRLENISDTLANFRSLLQRSQTANEIQTPQKVTRSSSSDPVDKTALDADFDKELTQRARKITDEILRDEMMKAYRNAEKSEEVNSSSKEYYPSFFKKFKTRNISSDDEICEALSEVCQKKWNTLSSEHFKGELASGQITVYESPSNTNARTHDAMQDSEQGVRGFPRQQSKMTQQSQVGSKMSEKNMPHLLNRRAPTETSSNLNDGGVDRNEEFMIKQQLKRQIIQFERLKRSLYGNTHANANDPEPVIERMQKHAKQRLAMALPSDCAHARSVEDCVRVKLALSQSCSCDYNRPKPPLDPEKKYCMTICFDLYMSPDGEIDTRPSDHCPAGNCKSEALLMKPVPVPVLEHSESLHEICTCPGAPLSSESPSAKCCSQPAPPTPQLKQENTCSKCGAVTNLQPSNASVPQRKEYALVEYSLIGPKGGEGEEGFQVRSFKVINEIPQNSNRASREELLRKALESAHTETTQSAPSDAADLKRTVKIILPHTDEELSREDHKADEIHHPNPRWREDDDYNRNEDYYDYEQSENEEMRFTPAPGLQENRRKARKVPRFKKWKDDNSEQIPHMSKSLTTRLASALKKRLESIKDDQSGVNDDYVDDHS</sequence>
<feature type="region of interest" description="Disordered" evidence="1">
    <location>
        <begin position="36"/>
        <end position="74"/>
    </location>
</feature>
<dbReference type="Proteomes" id="UP000678499">
    <property type="component" value="Unassembled WGS sequence"/>
</dbReference>
<organism evidence="2">
    <name type="scientific">Notodromas monacha</name>
    <dbReference type="NCBI Taxonomy" id="399045"/>
    <lineage>
        <taxon>Eukaryota</taxon>
        <taxon>Metazoa</taxon>
        <taxon>Ecdysozoa</taxon>
        <taxon>Arthropoda</taxon>
        <taxon>Crustacea</taxon>
        <taxon>Oligostraca</taxon>
        <taxon>Ostracoda</taxon>
        <taxon>Podocopa</taxon>
        <taxon>Podocopida</taxon>
        <taxon>Cypridocopina</taxon>
        <taxon>Cypridoidea</taxon>
        <taxon>Cyprididae</taxon>
        <taxon>Notodromas</taxon>
    </lineage>
</organism>
<feature type="compositionally biased region" description="Basic residues" evidence="1">
    <location>
        <begin position="1154"/>
        <end position="1164"/>
    </location>
</feature>
<reference evidence="2" key="1">
    <citation type="submission" date="2020-11" db="EMBL/GenBank/DDBJ databases">
        <authorList>
            <person name="Tran Van P."/>
        </authorList>
    </citation>
    <scope>NUCLEOTIDE SEQUENCE</scope>
</reference>
<feature type="non-terminal residue" evidence="2">
    <location>
        <position position="1211"/>
    </location>
</feature>
<feature type="region of interest" description="Disordered" evidence="1">
    <location>
        <begin position="1101"/>
        <end position="1179"/>
    </location>
</feature>
<evidence type="ECO:0000313" key="3">
    <source>
        <dbReference type="Proteomes" id="UP000678499"/>
    </source>
</evidence>
<accession>A0A7R9GF60</accession>